<reference evidence="1" key="1">
    <citation type="journal article" date="2019" name="bioRxiv">
        <title>The Genome of the Zebra Mussel, Dreissena polymorpha: A Resource for Invasive Species Research.</title>
        <authorList>
            <person name="McCartney M.A."/>
            <person name="Auch B."/>
            <person name="Kono T."/>
            <person name="Mallez S."/>
            <person name="Zhang Y."/>
            <person name="Obille A."/>
            <person name="Becker A."/>
            <person name="Abrahante J.E."/>
            <person name="Garbe J."/>
            <person name="Badalamenti J.P."/>
            <person name="Herman A."/>
            <person name="Mangelson H."/>
            <person name="Liachko I."/>
            <person name="Sullivan S."/>
            <person name="Sone E.D."/>
            <person name="Koren S."/>
            <person name="Silverstein K.A.T."/>
            <person name="Beckman K.B."/>
            <person name="Gohl D.M."/>
        </authorList>
    </citation>
    <scope>NUCLEOTIDE SEQUENCE</scope>
    <source>
        <strain evidence="1">Duluth1</strain>
        <tissue evidence="1">Whole animal</tissue>
    </source>
</reference>
<gene>
    <name evidence="1" type="ORF">DPMN_103023</name>
</gene>
<keyword evidence="2" id="KW-1185">Reference proteome</keyword>
<dbReference type="Proteomes" id="UP000828390">
    <property type="component" value="Unassembled WGS sequence"/>
</dbReference>
<comment type="caution">
    <text evidence="1">The sequence shown here is derived from an EMBL/GenBank/DDBJ whole genome shotgun (WGS) entry which is preliminary data.</text>
</comment>
<accession>A0A9D4H5E1</accession>
<organism evidence="1 2">
    <name type="scientific">Dreissena polymorpha</name>
    <name type="common">Zebra mussel</name>
    <name type="synonym">Mytilus polymorpha</name>
    <dbReference type="NCBI Taxonomy" id="45954"/>
    <lineage>
        <taxon>Eukaryota</taxon>
        <taxon>Metazoa</taxon>
        <taxon>Spiralia</taxon>
        <taxon>Lophotrochozoa</taxon>
        <taxon>Mollusca</taxon>
        <taxon>Bivalvia</taxon>
        <taxon>Autobranchia</taxon>
        <taxon>Heteroconchia</taxon>
        <taxon>Euheterodonta</taxon>
        <taxon>Imparidentia</taxon>
        <taxon>Neoheterodontei</taxon>
        <taxon>Myida</taxon>
        <taxon>Dreissenoidea</taxon>
        <taxon>Dreissenidae</taxon>
        <taxon>Dreissena</taxon>
    </lineage>
</organism>
<sequence length="51" mass="5933">MLSGNKVHKPWITKAVKVLHRKRNKLFADKKRQESQKIVIAISRPKLPLSD</sequence>
<evidence type="ECO:0000313" key="1">
    <source>
        <dbReference type="EMBL" id="KAH3829794.1"/>
    </source>
</evidence>
<dbReference type="AlphaFoldDB" id="A0A9D4H5E1"/>
<name>A0A9D4H5E1_DREPO</name>
<evidence type="ECO:0000313" key="2">
    <source>
        <dbReference type="Proteomes" id="UP000828390"/>
    </source>
</evidence>
<proteinExistence type="predicted"/>
<dbReference type="EMBL" id="JAIWYP010000004">
    <property type="protein sequence ID" value="KAH3829794.1"/>
    <property type="molecule type" value="Genomic_DNA"/>
</dbReference>
<protein>
    <submittedName>
        <fullName evidence="1">Uncharacterized protein</fullName>
    </submittedName>
</protein>
<reference evidence="1" key="2">
    <citation type="submission" date="2020-11" db="EMBL/GenBank/DDBJ databases">
        <authorList>
            <person name="McCartney M.A."/>
            <person name="Auch B."/>
            <person name="Kono T."/>
            <person name="Mallez S."/>
            <person name="Becker A."/>
            <person name="Gohl D.M."/>
            <person name="Silverstein K.A.T."/>
            <person name="Koren S."/>
            <person name="Bechman K.B."/>
            <person name="Herman A."/>
            <person name="Abrahante J.E."/>
            <person name="Garbe J."/>
        </authorList>
    </citation>
    <scope>NUCLEOTIDE SEQUENCE</scope>
    <source>
        <strain evidence="1">Duluth1</strain>
        <tissue evidence="1">Whole animal</tissue>
    </source>
</reference>